<dbReference type="Proteomes" id="UP000199656">
    <property type="component" value="Unassembled WGS sequence"/>
</dbReference>
<proteinExistence type="predicted"/>
<reference evidence="3" key="1">
    <citation type="submission" date="2016-10" db="EMBL/GenBank/DDBJ databases">
        <authorList>
            <person name="Varghese N."/>
            <person name="Submissions S."/>
        </authorList>
    </citation>
    <scope>NUCLEOTIDE SEQUENCE [LARGE SCALE GENOMIC DNA]</scope>
    <source>
        <strain evidence="3">DSM 23920</strain>
    </source>
</reference>
<dbReference type="STRING" id="408074.SAMN05660909_03703"/>
<keyword evidence="3" id="KW-1185">Reference proteome</keyword>
<gene>
    <name evidence="2" type="ORF">SAMN05660909_03703</name>
</gene>
<accession>A0A1H4EGX5</accession>
<evidence type="ECO:0000313" key="2">
    <source>
        <dbReference type="EMBL" id="SEA83978.1"/>
    </source>
</evidence>
<organism evidence="2 3">
    <name type="scientific">Chitinophaga terrae</name>
    <name type="common">ex Kim and Jung 2007</name>
    <dbReference type="NCBI Taxonomy" id="408074"/>
    <lineage>
        <taxon>Bacteria</taxon>
        <taxon>Pseudomonadati</taxon>
        <taxon>Bacteroidota</taxon>
        <taxon>Chitinophagia</taxon>
        <taxon>Chitinophagales</taxon>
        <taxon>Chitinophagaceae</taxon>
        <taxon>Chitinophaga</taxon>
    </lineage>
</organism>
<name>A0A1H4EGX5_9BACT</name>
<dbReference type="AlphaFoldDB" id="A0A1H4EGX5"/>
<feature type="region of interest" description="Disordered" evidence="1">
    <location>
        <begin position="1"/>
        <end position="28"/>
    </location>
</feature>
<evidence type="ECO:0000256" key="1">
    <source>
        <dbReference type="SAM" id="MobiDB-lite"/>
    </source>
</evidence>
<feature type="compositionally biased region" description="Polar residues" evidence="1">
    <location>
        <begin position="16"/>
        <end position="28"/>
    </location>
</feature>
<dbReference type="EMBL" id="FNRL01000018">
    <property type="protein sequence ID" value="SEA83978.1"/>
    <property type="molecule type" value="Genomic_DNA"/>
</dbReference>
<evidence type="ECO:0000313" key="3">
    <source>
        <dbReference type="Proteomes" id="UP000199656"/>
    </source>
</evidence>
<sequence>MALFGGRNAAQDANAYPSSTEPQPAQDPNSFMVSWQQAMFKKAKEVEPKVRDWIIYTLKEDGAIPFTWESGNDEAFVELTSFDAESPELEETIWSMQEYIIYTLAIPDAGEFQMDGKGEIYLQGNEARIRYESTYVEIVDYDEELDEPVYEKVEEKDSGDKLLFTI</sequence>
<protein>
    <submittedName>
        <fullName evidence="2">Uncharacterized protein</fullName>
    </submittedName>
</protein>